<feature type="compositionally biased region" description="Low complexity" evidence="1">
    <location>
        <begin position="123"/>
        <end position="143"/>
    </location>
</feature>
<evidence type="ECO:0000313" key="3">
    <source>
        <dbReference type="Proteomes" id="UP000077521"/>
    </source>
</evidence>
<gene>
    <name evidence="2" type="ORF">A4X13_0g3137</name>
</gene>
<feature type="region of interest" description="Disordered" evidence="1">
    <location>
        <begin position="1"/>
        <end position="43"/>
    </location>
</feature>
<organism evidence="2 3">
    <name type="scientific">Tilletia indica</name>
    <dbReference type="NCBI Taxonomy" id="43049"/>
    <lineage>
        <taxon>Eukaryota</taxon>
        <taxon>Fungi</taxon>
        <taxon>Dikarya</taxon>
        <taxon>Basidiomycota</taxon>
        <taxon>Ustilaginomycotina</taxon>
        <taxon>Exobasidiomycetes</taxon>
        <taxon>Tilletiales</taxon>
        <taxon>Tilletiaceae</taxon>
        <taxon>Tilletia</taxon>
    </lineage>
</organism>
<feature type="region of interest" description="Disordered" evidence="1">
    <location>
        <begin position="236"/>
        <end position="265"/>
    </location>
</feature>
<sequence>MNGNRTTATGAGDTARPYILLPESNHSSHARDAEESNINKPDPARIKIIESSLREMRAMAAQSPASMSFSNFHSLLMLPEFPRPILQALPPRPLNPQDGAAPAQHQVASTQAVGPPTMNGTANGHGAHDPPAAGTAAAITPGTRSHPPMPPRIPHKLTPWEELSIRRDSEQQPYRDLYKLTGKRRRRHCPHPSWADGGIALPLISSKLLSKVEEALRVGICKIDGERFIAGGAGRLFAPDQQQRSSSADSANGSPRGERGLKRRRRKAGYEIGLTRSYDGEVDPDLPDYGDHSEFSALRAILGRAARGNVGSDDSDVESVYESEVDEWEVEVAHAIWLRSHAQSASPSEASRSRSKALAVPLSSNPTLLQVPLSEAERHAWNEEARQQRQLRLAEAAGEEGSQTQRDPDPTLPGGANGVQNNGGPSHHGGEHGDDLEATLAIASQQMLYELTSGSKDGISTQGTLPISPSS</sequence>
<evidence type="ECO:0000256" key="1">
    <source>
        <dbReference type="SAM" id="MobiDB-lite"/>
    </source>
</evidence>
<comment type="caution">
    <text evidence="2">The sequence shown here is derived from an EMBL/GenBank/DDBJ whole genome shotgun (WGS) entry which is preliminary data.</text>
</comment>
<name>A0A177TV14_9BASI</name>
<dbReference type="AlphaFoldDB" id="A0A177TV14"/>
<protein>
    <submittedName>
        <fullName evidence="2">Uncharacterized protein</fullName>
    </submittedName>
</protein>
<evidence type="ECO:0000313" key="2">
    <source>
        <dbReference type="EMBL" id="KAE8255186.1"/>
    </source>
</evidence>
<proteinExistence type="predicted"/>
<reference evidence="2" key="2">
    <citation type="journal article" date="2019" name="IMA Fungus">
        <title>Genome sequencing and comparison of five Tilletia species to identify candidate genes for the detection of regulated species infecting wheat.</title>
        <authorList>
            <person name="Nguyen H.D.T."/>
            <person name="Sultana T."/>
            <person name="Kesanakurti P."/>
            <person name="Hambleton S."/>
        </authorList>
    </citation>
    <scope>NUCLEOTIDE SEQUENCE</scope>
    <source>
        <strain evidence="2">DAOMC 236416</strain>
    </source>
</reference>
<feature type="compositionally biased region" description="Low complexity" evidence="1">
    <location>
        <begin position="1"/>
        <end position="16"/>
    </location>
</feature>
<dbReference type="Proteomes" id="UP000077521">
    <property type="component" value="Unassembled WGS sequence"/>
</dbReference>
<accession>A0A177TV14</accession>
<dbReference type="EMBL" id="LWDF02000167">
    <property type="protein sequence ID" value="KAE8255186.1"/>
    <property type="molecule type" value="Genomic_DNA"/>
</dbReference>
<feature type="region of interest" description="Disordered" evidence="1">
    <location>
        <begin position="394"/>
        <end position="439"/>
    </location>
</feature>
<keyword evidence="3" id="KW-1185">Reference proteome</keyword>
<feature type="region of interest" description="Disordered" evidence="1">
    <location>
        <begin position="123"/>
        <end position="158"/>
    </location>
</feature>
<feature type="compositionally biased region" description="Low complexity" evidence="1">
    <location>
        <begin position="240"/>
        <end position="251"/>
    </location>
</feature>
<reference evidence="2" key="1">
    <citation type="submission" date="2016-04" db="EMBL/GenBank/DDBJ databases">
        <authorList>
            <person name="Nguyen H.D."/>
            <person name="Samba Siva P."/>
            <person name="Cullis J."/>
            <person name="Levesque C.A."/>
            <person name="Hambleton S."/>
        </authorList>
    </citation>
    <scope>NUCLEOTIDE SEQUENCE</scope>
    <source>
        <strain evidence="2">DAOMC 236416</strain>
    </source>
</reference>